<proteinExistence type="predicted"/>
<keyword evidence="2" id="KW-1185">Reference proteome</keyword>
<name>A0A314ZIA0_PRUYE</name>
<dbReference type="EMBL" id="PJQY01000084">
    <property type="protein sequence ID" value="PQQ19049.1"/>
    <property type="molecule type" value="Genomic_DNA"/>
</dbReference>
<organism evidence="1 2">
    <name type="scientific">Prunus yedoensis var. nudiflora</name>
    <dbReference type="NCBI Taxonomy" id="2094558"/>
    <lineage>
        <taxon>Eukaryota</taxon>
        <taxon>Viridiplantae</taxon>
        <taxon>Streptophyta</taxon>
        <taxon>Embryophyta</taxon>
        <taxon>Tracheophyta</taxon>
        <taxon>Spermatophyta</taxon>
        <taxon>Magnoliopsida</taxon>
        <taxon>eudicotyledons</taxon>
        <taxon>Gunneridae</taxon>
        <taxon>Pentapetalae</taxon>
        <taxon>rosids</taxon>
        <taxon>fabids</taxon>
        <taxon>Rosales</taxon>
        <taxon>Rosaceae</taxon>
        <taxon>Amygdaloideae</taxon>
        <taxon>Amygdaleae</taxon>
        <taxon>Prunus</taxon>
    </lineage>
</organism>
<dbReference type="AlphaFoldDB" id="A0A314ZIA0"/>
<evidence type="ECO:0000313" key="2">
    <source>
        <dbReference type="Proteomes" id="UP000250321"/>
    </source>
</evidence>
<protein>
    <submittedName>
        <fullName evidence="1">Uncharacterized protein</fullName>
    </submittedName>
</protein>
<gene>
    <name evidence="1" type="ORF">Pyn_16966</name>
</gene>
<accession>A0A314ZIA0</accession>
<dbReference type="OrthoDB" id="1721204at2759"/>
<sequence length="90" mass="10018">MADSYLKKYLAEILSVLALTVSVEGERESFLLLKLKEKDRILEHARAEVSLNEQALKKFVKENQRLASRVQQMGDRALSLLSGPGGLDGC</sequence>
<comment type="caution">
    <text evidence="1">The sequence shown here is derived from an EMBL/GenBank/DDBJ whole genome shotgun (WGS) entry which is preliminary data.</text>
</comment>
<dbReference type="Proteomes" id="UP000250321">
    <property type="component" value="Unassembled WGS sequence"/>
</dbReference>
<reference evidence="1 2" key="1">
    <citation type="submission" date="2018-02" db="EMBL/GenBank/DDBJ databases">
        <title>Draft genome of wild Prunus yedoensis var. nudiflora.</title>
        <authorList>
            <person name="Baek S."/>
            <person name="Kim J.-H."/>
            <person name="Choi K."/>
            <person name="Kim G.-B."/>
            <person name="Cho A."/>
            <person name="Jang H."/>
            <person name="Shin C.-H."/>
            <person name="Yu H.-J."/>
            <person name="Mun J.-H."/>
        </authorList>
    </citation>
    <scope>NUCLEOTIDE SEQUENCE [LARGE SCALE GENOMIC DNA]</scope>
    <source>
        <strain evidence="2">cv. Jeju island</strain>
        <tissue evidence="1">Leaf</tissue>
    </source>
</reference>
<evidence type="ECO:0000313" key="1">
    <source>
        <dbReference type="EMBL" id="PQQ19049.1"/>
    </source>
</evidence>